<keyword evidence="2" id="KW-0812">Transmembrane</keyword>
<dbReference type="PANTHER" id="PTHR45978:SF7">
    <property type="entry name" value="SPX DOMAIN-CONTAINING PROTEIN 4"/>
    <property type="match status" value="1"/>
</dbReference>
<keyword evidence="5" id="KW-1185">Reference proteome</keyword>
<evidence type="ECO:0000256" key="1">
    <source>
        <dbReference type="SAM" id="MobiDB-lite"/>
    </source>
</evidence>
<sequence length="261" mass="29221">MGEAKLFKTAGTTNHTASPSADSFPRRSSNCRRLLKTTNPPPPPNLLFSPPPLSSSTLFFLFRLAPFVAVLFFFFEVLVLAAFLLGGRRRREGRGLMKFGKEFRIYLEETLPEWRDKYLCYKPLKKFVKSIPSPPIPPPPPPPPPAAAAAPLPDPAAAGEDADERWGHLPAAPDAAALAAAVEEWFVGFLNDELDKFNDFYVDKEEDFVIRLQRVWREKTIVNMNGEAWRKKKKKNGVGLPPWGFHTAEGDDKKSAVKALF</sequence>
<accession>A0A843UYA5</accession>
<dbReference type="PROSITE" id="PS51382">
    <property type="entry name" value="SPX"/>
    <property type="match status" value="1"/>
</dbReference>
<dbReference type="InterPro" id="IPR004331">
    <property type="entry name" value="SPX_dom"/>
</dbReference>
<evidence type="ECO:0000256" key="2">
    <source>
        <dbReference type="SAM" id="Phobius"/>
    </source>
</evidence>
<organism evidence="4 5">
    <name type="scientific">Colocasia esculenta</name>
    <name type="common">Wild taro</name>
    <name type="synonym">Arum esculentum</name>
    <dbReference type="NCBI Taxonomy" id="4460"/>
    <lineage>
        <taxon>Eukaryota</taxon>
        <taxon>Viridiplantae</taxon>
        <taxon>Streptophyta</taxon>
        <taxon>Embryophyta</taxon>
        <taxon>Tracheophyta</taxon>
        <taxon>Spermatophyta</taxon>
        <taxon>Magnoliopsida</taxon>
        <taxon>Liliopsida</taxon>
        <taxon>Araceae</taxon>
        <taxon>Aroideae</taxon>
        <taxon>Colocasieae</taxon>
        <taxon>Colocasia</taxon>
    </lineage>
</organism>
<feature type="region of interest" description="Disordered" evidence="1">
    <location>
        <begin position="132"/>
        <end position="162"/>
    </location>
</feature>
<keyword evidence="2" id="KW-1133">Transmembrane helix</keyword>
<feature type="compositionally biased region" description="Polar residues" evidence="1">
    <location>
        <begin position="10"/>
        <end position="21"/>
    </location>
</feature>
<comment type="caution">
    <text evidence="4">The sequence shown here is derived from an EMBL/GenBank/DDBJ whole genome shotgun (WGS) entry which is preliminary data.</text>
</comment>
<dbReference type="GO" id="GO:0070417">
    <property type="term" value="P:cellular response to cold"/>
    <property type="evidence" value="ECO:0007669"/>
    <property type="project" value="UniProtKB-ARBA"/>
</dbReference>
<dbReference type="AlphaFoldDB" id="A0A843UYA5"/>
<evidence type="ECO:0000259" key="3">
    <source>
        <dbReference type="PROSITE" id="PS51382"/>
    </source>
</evidence>
<feature type="compositionally biased region" description="Low complexity" evidence="1">
    <location>
        <begin position="147"/>
        <end position="158"/>
    </location>
</feature>
<dbReference type="InterPro" id="IPR031142">
    <property type="entry name" value="SPX_prot"/>
</dbReference>
<name>A0A843UYA5_COLES</name>
<protein>
    <recommendedName>
        <fullName evidence="3">SPX domain-containing protein</fullName>
    </recommendedName>
</protein>
<proteinExistence type="predicted"/>
<feature type="domain" description="SPX" evidence="3">
    <location>
        <begin position="97"/>
        <end position="261"/>
    </location>
</feature>
<dbReference type="GO" id="GO:0016036">
    <property type="term" value="P:cellular response to phosphate starvation"/>
    <property type="evidence" value="ECO:0007669"/>
    <property type="project" value="InterPro"/>
</dbReference>
<dbReference type="Pfam" id="PF03105">
    <property type="entry name" value="SPX"/>
    <property type="match status" value="1"/>
</dbReference>
<dbReference type="EMBL" id="NMUH01000841">
    <property type="protein sequence ID" value="MQL85643.1"/>
    <property type="molecule type" value="Genomic_DNA"/>
</dbReference>
<dbReference type="OrthoDB" id="1577640at2759"/>
<dbReference type="PANTHER" id="PTHR45978">
    <property type="entry name" value="SPX DOMAIN-CONTAINING PROTEIN 3"/>
    <property type="match status" value="1"/>
</dbReference>
<gene>
    <name evidence="4" type="ORF">Taro_018184</name>
</gene>
<evidence type="ECO:0000313" key="5">
    <source>
        <dbReference type="Proteomes" id="UP000652761"/>
    </source>
</evidence>
<feature type="compositionally biased region" description="Pro residues" evidence="1">
    <location>
        <begin position="132"/>
        <end position="146"/>
    </location>
</feature>
<dbReference type="Proteomes" id="UP000652761">
    <property type="component" value="Unassembled WGS sequence"/>
</dbReference>
<feature type="region of interest" description="Disordered" evidence="1">
    <location>
        <begin position="1"/>
        <end position="27"/>
    </location>
</feature>
<evidence type="ECO:0000313" key="4">
    <source>
        <dbReference type="EMBL" id="MQL85643.1"/>
    </source>
</evidence>
<reference evidence="4" key="1">
    <citation type="submission" date="2017-07" db="EMBL/GenBank/DDBJ databases">
        <title>Taro Niue Genome Assembly and Annotation.</title>
        <authorList>
            <person name="Atibalentja N."/>
            <person name="Keating K."/>
            <person name="Fields C.J."/>
        </authorList>
    </citation>
    <scope>NUCLEOTIDE SEQUENCE</scope>
    <source>
        <strain evidence="4">Niue_2</strain>
        <tissue evidence="4">Leaf</tissue>
    </source>
</reference>
<feature type="transmembrane region" description="Helical" evidence="2">
    <location>
        <begin position="60"/>
        <end position="85"/>
    </location>
</feature>
<keyword evidence="2" id="KW-0472">Membrane</keyword>